<dbReference type="NCBIfam" id="NF008521">
    <property type="entry name" value="PRK11448.1"/>
    <property type="match status" value="1"/>
</dbReference>
<dbReference type="GO" id="GO:0009035">
    <property type="term" value="F:type I site-specific deoxyribonuclease activity"/>
    <property type="evidence" value="ECO:0007669"/>
    <property type="project" value="UniProtKB-EC"/>
</dbReference>
<accession>A0A3A8NMI0</accession>
<dbReference type="GO" id="GO:0003677">
    <property type="term" value="F:DNA binding"/>
    <property type="evidence" value="ECO:0007669"/>
    <property type="project" value="UniProtKB-KW"/>
</dbReference>
<name>A0A3A8NMI0_9BACT</name>
<gene>
    <name evidence="4" type="ORF">D7X12_07490</name>
</gene>
<evidence type="ECO:0000256" key="1">
    <source>
        <dbReference type="SAM" id="Coils"/>
    </source>
</evidence>
<sequence>MASPTSPNFQFLLAHDPLLVALGAQAERLFADDPVTCLMKLRQWGEVLAQHAAASMGVTVKDRTPQFQLIEQLATPPRGILTPDLQRLFHGLRETGNRATHEAQGTHSEALHQLKMARNIAIWFHRAFGRKDFEPGPFIPPPDPTKESAALKAELERLRQALEDAHLSHEATQAAAKEAERARLAAEERAALDASERAVWQELAEDAERKLAGELAALRARAEAQPAAQLQLLATQALRAGDKLELDEADTRHLIDAQLRAAGWEVDSQALTYERGARPQPGKHRAIAEWPTTDGRADYVLFVGLEAIGVVEAKRQSKDVPGAITQAKRYSRGFTVRGDETLPGGPWNEYRVPFLFATNGRAYLEQLKTKSGIWFQDVRRPTNHPRALVGWHTPEGLRDLLRQDVDAAQKALRTEPVDLPGLRDYQVNAIRAVESALEDGRRHCLLAMATGTGKTRTLIGLIYRLVKAGRFRRVLFLVDRTALGVQATDAFKSSRVDGMKTFEDIYDIKELGDLKPEPETKLHVSTVQGMVRRVLETPSDAERPAVSDYDCIVVDECHRGYTLDKDMSDAELSFRSEDEYLSAYRRVLDYFDAVKIGLTATPALHTTQIFGAPVYQYSYREAVIDGWLVDHGPPTRIDTELSTQGIKWGAGEKVSTLDTSTQQLDLITLPDELRFDVDAFNTRVLTESFNREVAGALAKEIDPTLEGKTLVFCATDNHADMVVDLLKKAFDVRYGELHDDTVMKITGSVDRRLDCIRHFRNERLPSVVVTVDLLTTGIDVPPIANLVFLRRVKSRILYEQMLGRATRLCTYRDGTVKELFRIFDAVDLYKLLEPVTSMKPVVKDPLIPFSQLVQELQALPDGEARQVVLEQLLAKLQRKKNALVGKNAEPFEAAAGEPAARAVTRLKGCTTAEAAAWFAAHPRVTELLDRVSGLGPKVYVSAHEDALLGLTQGYGPGRQRPQDYLDAFERFVRENLNRLPALAVVAQRPRELTREALKALKLELDAAGFTDASLRLAWRETTNEDIAASIIGFIRQRAVGDPLRPYSERVDRAVKQVLSSRAWTHPQREWLTRIGKQLVANEVLDRQSFEAGVFKDKGGYTAIDKVFEGRLEQVLGELTDSLWKNAG</sequence>
<dbReference type="InterPro" id="IPR027417">
    <property type="entry name" value="P-loop_NTPase"/>
</dbReference>
<protein>
    <submittedName>
        <fullName evidence="4">Type I restriction-modification system endonuclease</fullName>
        <ecNumber evidence="4">3.1.21.3</ecNumber>
    </submittedName>
</protein>
<dbReference type="PROSITE" id="PS51192">
    <property type="entry name" value="HELICASE_ATP_BIND_1"/>
    <property type="match status" value="1"/>
</dbReference>
<dbReference type="GO" id="GO:0005524">
    <property type="term" value="F:ATP binding"/>
    <property type="evidence" value="ECO:0007669"/>
    <property type="project" value="UniProtKB-KW"/>
</dbReference>
<dbReference type="Pfam" id="PF04851">
    <property type="entry name" value="ResIII"/>
    <property type="match status" value="1"/>
</dbReference>
<dbReference type="Pfam" id="PF00271">
    <property type="entry name" value="Helicase_C"/>
    <property type="match status" value="1"/>
</dbReference>
<dbReference type="SMART" id="SM00487">
    <property type="entry name" value="DEXDc"/>
    <property type="match status" value="1"/>
</dbReference>
<dbReference type="Proteomes" id="UP000273405">
    <property type="component" value="Unassembled WGS sequence"/>
</dbReference>
<dbReference type="InterPro" id="IPR014001">
    <property type="entry name" value="Helicase_ATP-bd"/>
</dbReference>
<dbReference type="PANTHER" id="PTHR47396:SF1">
    <property type="entry name" value="ATP-DEPENDENT HELICASE IRC3-RELATED"/>
    <property type="match status" value="1"/>
</dbReference>
<keyword evidence="4" id="KW-0378">Hydrolase</keyword>
<dbReference type="EMBL" id="RAWG01000033">
    <property type="protein sequence ID" value="RKH45606.1"/>
    <property type="molecule type" value="Genomic_DNA"/>
</dbReference>
<feature type="domain" description="Helicase ATP-binding" evidence="2">
    <location>
        <begin position="435"/>
        <end position="620"/>
    </location>
</feature>
<dbReference type="PANTHER" id="PTHR47396">
    <property type="entry name" value="TYPE I RESTRICTION ENZYME ECOKI R PROTEIN"/>
    <property type="match status" value="1"/>
</dbReference>
<dbReference type="EC" id="3.1.21.3" evidence="4"/>
<feature type="coiled-coil region" evidence="1">
    <location>
        <begin position="148"/>
        <end position="189"/>
    </location>
</feature>
<evidence type="ECO:0000259" key="3">
    <source>
        <dbReference type="PROSITE" id="PS51194"/>
    </source>
</evidence>
<proteinExistence type="predicted"/>
<keyword evidence="5" id="KW-1185">Reference proteome</keyword>
<comment type="caution">
    <text evidence="4">The sequence shown here is derived from an EMBL/GenBank/DDBJ whole genome shotgun (WGS) entry which is preliminary data.</text>
</comment>
<dbReference type="Gene3D" id="3.90.1570.30">
    <property type="match status" value="1"/>
</dbReference>
<keyword evidence="1" id="KW-0175">Coiled coil</keyword>
<dbReference type="Gene3D" id="3.40.50.300">
    <property type="entry name" value="P-loop containing nucleotide triphosphate hydrolases"/>
    <property type="match status" value="2"/>
</dbReference>
<keyword evidence="4" id="KW-0255">Endonuclease</keyword>
<dbReference type="GO" id="GO:0009307">
    <property type="term" value="P:DNA restriction-modification system"/>
    <property type="evidence" value="ECO:0007669"/>
    <property type="project" value="UniProtKB-KW"/>
</dbReference>
<dbReference type="RefSeq" id="WP_120624570.1">
    <property type="nucleotide sequence ID" value="NZ_RAWG01000033.1"/>
</dbReference>
<organism evidence="4 5">
    <name type="scientific">Corallococcus sicarius</name>
    <dbReference type="NCBI Taxonomy" id="2316726"/>
    <lineage>
        <taxon>Bacteria</taxon>
        <taxon>Pseudomonadati</taxon>
        <taxon>Myxococcota</taxon>
        <taxon>Myxococcia</taxon>
        <taxon>Myxococcales</taxon>
        <taxon>Cystobacterineae</taxon>
        <taxon>Myxococcaceae</taxon>
        <taxon>Corallococcus</taxon>
    </lineage>
</organism>
<dbReference type="SMART" id="SM00490">
    <property type="entry name" value="HELICc"/>
    <property type="match status" value="1"/>
</dbReference>
<keyword evidence="4" id="KW-0540">Nuclease</keyword>
<dbReference type="AlphaFoldDB" id="A0A3A8NMI0"/>
<dbReference type="CDD" id="cd18032">
    <property type="entry name" value="DEXHc_RE_I_III_res"/>
    <property type="match status" value="1"/>
</dbReference>
<dbReference type="SUPFAM" id="SSF52540">
    <property type="entry name" value="P-loop containing nucleoside triphosphate hydrolases"/>
    <property type="match status" value="1"/>
</dbReference>
<dbReference type="CDD" id="cd18799">
    <property type="entry name" value="SF2_C_EcoAI-like"/>
    <property type="match status" value="1"/>
</dbReference>
<dbReference type="OrthoDB" id="9804086at2"/>
<dbReference type="InterPro" id="IPR006935">
    <property type="entry name" value="Helicase/UvrB_N"/>
</dbReference>
<dbReference type="GO" id="GO:0005829">
    <property type="term" value="C:cytosol"/>
    <property type="evidence" value="ECO:0007669"/>
    <property type="project" value="TreeGrafter"/>
</dbReference>
<dbReference type="InterPro" id="IPR001650">
    <property type="entry name" value="Helicase_C-like"/>
</dbReference>
<evidence type="ECO:0000313" key="4">
    <source>
        <dbReference type="EMBL" id="RKH45606.1"/>
    </source>
</evidence>
<dbReference type="InterPro" id="IPR013670">
    <property type="entry name" value="EcoEI_R_C_dom"/>
</dbReference>
<evidence type="ECO:0000259" key="2">
    <source>
        <dbReference type="PROSITE" id="PS51192"/>
    </source>
</evidence>
<dbReference type="Pfam" id="PF08463">
    <property type="entry name" value="EcoEI_R_C"/>
    <property type="match status" value="1"/>
</dbReference>
<reference evidence="5" key="1">
    <citation type="submission" date="2018-09" db="EMBL/GenBank/DDBJ databases">
        <authorList>
            <person name="Livingstone P.G."/>
            <person name="Whitworth D.E."/>
        </authorList>
    </citation>
    <scope>NUCLEOTIDE SEQUENCE [LARGE SCALE GENOMIC DNA]</scope>
    <source>
        <strain evidence="5">CA040B</strain>
    </source>
</reference>
<evidence type="ECO:0000313" key="5">
    <source>
        <dbReference type="Proteomes" id="UP000273405"/>
    </source>
</evidence>
<dbReference type="InterPro" id="IPR050742">
    <property type="entry name" value="Helicase_Restrict-Modif_Enz"/>
</dbReference>
<dbReference type="PROSITE" id="PS51194">
    <property type="entry name" value="HELICASE_CTER"/>
    <property type="match status" value="1"/>
</dbReference>
<feature type="domain" description="Helicase C-terminal" evidence="3">
    <location>
        <begin position="696"/>
        <end position="846"/>
    </location>
</feature>